<dbReference type="eggNOG" id="COG0805">
    <property type="taxonomic scope" value="Bacteria"/>
</dbReference>
<keyword evidence="3 5" id="KW-1133">Transmembrane helix</keyword>
<dbReference type="Pfam" id="PF00902">
    <property type="entry name" value="TatC"/>
    <property type="match status" value="1"/>
</dbReference>
<keyword evidence="5" id="KW-0997">Cell inner membrane</keyword>
<accession>Q1QME3</accession>
<dbReference type="GO" id="GO:0043953">
    <property type="term" value="P:protein transport by the Tat complex"/>
    <property type="evidence" value="ECO:0007669"/>
    <property type="project" value="UniProtKB-UniRule"/>
</dbReference>
<feature type="transmembrane region" description="Helical" evidence="5">
    <location>
        <begin position="112"/>
        <end position="139"/>
    </location>
</feature>
<dbReference type="KEGG" id="nha:Nham_1790"/>
<keyword evidence="5" id="KW-0653">Protein transport</keyword>
<dbReference type="InterPro" id="IPR002033">
    <property type="entry name" value="TatC"/>
</dbReference>
<dbReference type="PANTHER" id="PTHR30371">
    <property type="entry name" value="SEC-INDEPENDENT PROTEIN TRANSLOCASE PROTEIN TATC"/>
    <property type="match status" value="1"/>
</dbReference>
<evidence type="ECO:0000313" key="7">
    <source>
        <dbReference type="EMBL" id="ABE62604.1"/>
    </source>
</evidence>
<dbReference type="STRING" id="323097.Nham_1790"/>
<dbReference type="AlphaFoldDB" id="Q1QME3"/>
<feature type="region of interest" description="Disordered" evidence="6">
    <location>
        <begin position="258"/>
        <end position="282"/>
    </location>
</feature>
<reference evidence="7 8" key="1">
    <citation type="submission" date="2006-03" db="EMBL/GenBank/DDBJ databases">
        <title>Complete sequence of chromosome of Nitrobacter hamburgensis X14.</title>
        <authorList>
            <consortium name="US DOE Joint Genome Institute"/>
            <person name="Copeland A."/>
            <person name="Lucas S."/>
            <person name="Lapidus A."/>
            <person name="Barry K."/>
            <person name="Detter J.C."/>
            <person name="Glavina del Rio T."/>
            <person name="Hammon N."/>
            <person name="Israni S."/>
            <person name="Dalin E."/>
            <person name="Tice H."/>
            <person name="Pitluck S."/>
            <person name="Chain P."/>
            <person name="Malfatti S."/>
            <person name="Shin M."/>
            <person name="Vergez L."/>
            <person name="Schmutz J."/>
            <person name="Larimer F."/>
            <person name="Land M."/>
            <person name="Hauser L."/>
            <person name="Kyrpides N."/>
            <person name="Ivanova N."/>
            <person name="Ward B."/>
            <person name="Arp D."/>
            <person name="Klotz M."/>
            <person name="Stein L."/>
            <person name="O'Mullan G."/>
            <person name="Starkenburg S."/>
            <person name="Sayavedra L."/>
            <person name="Poret-Peterson A.T."/>
            <person name="Gentry M.E."/>
            <person name="Bruce D."/>
            <person name="Richardson P."/>
        </authorList>
    </citation>
    <scope>NUCLEOTIDE SEQUENCE [LARGE SCALE GENOMIC DNA]</scope>
    <source>
        <strain evidence="8">DSM 10229 / NCIMB 13809 / X14</strain>
    </source>
</reference>
<dbReference type="PANTHER" id="PTHR30371:SF0">
    <property type="entry name" value="SEC-INDEPENDENT PROTEIN TRANSLOCASE PROTEIN TATC, CHLOROPLASTIC-RELATED"/>
    <property type="match status" value="1"/>
</dbReference>
<dbReference type="GO" id="GO:0033281">
    <property type="term" value="C:TAT protein transport complex"/>
    <property type="evidence" value="ECO:0007669"/>
    <property type="project" value="UniProtKB-UniRule"/>
</dbReference>
<dbReference type="OrthoDB" id="9777044at2"/>
<dbReference type="EMBL" id="CP000319">
    <property type="protein sequence ID" value="ABE62604.1"/>
    <property type="molecule type" value="Genomic_DNA"/>
</dbReference>
<dbReference type="PRINTS" id="PR01840">
    <property type="entry name" value="TATCFAMILY"/>
</dbReference>
<keyword evidence="4 5" id="KW-0472">Membrane</keyword>
<comment type="caution">
    <text evidence="5">Lacks conserved residue(s) required for the propagation of feature annotation.</text>
</comment>
<feature type="compositionally biased region" description="Pro residues" evidence="6">
    <location>
        <begin position="266"/>
        <end position="282"/>
    </location>
</feature>
<dbReference type="GO" id="GO:0009977">
    <property type="term" value="F:proton motive force dependent protein transmembrane transporter activity"/>
    <property type="evidence" value="ECO:0007669"/>
    <property type="project" value="TreeGrafter"/>
</dbReference>
<evidence type="ECO:0000256" key="2">
    <source>
        <dbReference type="ARBA" id="ARBA00022692"/>
    </source>
</evidence>
<comment type="subcellular location">
    <subcellularLocation>
        <location evidence="5">Cell inner membrane</location>
        <topology evidence="5">Multi-pass membrane protein</topology>
    </subcellularLocation>
    <subcellularLocation>
        <location evidence="1">Membrane</location>
        <topology evidence="1">Multi-pass membrane protein</topology>
    </subcellularLocation>
</comment>
<feature type="transmembrane region" description="Helical" evidence="5">
    <location>
        <begin position="79"/>
        <end position="100"/>
    </location>
</feature>
<proteinExistence type="inferred from homology"/>
<keyword evidence="5" id="KW-0811">Translocation</keyword>
<dbReference type="NCBIfam" id="TIGR00945">
    <property type="entry name" value="tatC"/>
    <property type="match status" value="1"/>
</dbReference>
<dbReference type="HAMAP" id="MF_00902">
    <property type="entry name" value="TatC"/>
    <property type="match status" value="1"/>
</dbReference>
<feature type="transmembrane region" description="Helical" evidence="5">
    <location>
        <begin position="24"/>
        <end position="42"/>
    </location>
</feature>
<gene>
    <name evidence="5" type="primary">tatC</name>
    <name evidence="7" type="ordered locus">Nham_1790</name>
</gene>
<feature type="transmembrane region" description="Helical" evidence="5">
    <location>
        <begin position="206"/>
        <end position="223"/>
    </location>
</feature>
<organism evidence="7 8">
    <name type="scientific">Nitrobacter hamburgensis (strain DSM 10229 / NCIMB 13809 / X14)</name>
    <dbReference type="NCBI Taxonomy" id="323097"/>
    <lineage>
        <taxon>Bacteria</taxon>
        <taxon>Pseudomonadati</taxon>
        <taxon>Pseudomonadota</taxon>
        <taxon>Alphaproteobacteria</taxon>
        <taxon>Hyphomicrobiales</taxon>
        <taxon>Nitrobacteraceae</taxon>
        <taxon>Nitrobacter</taxon>
    </lineage>
</organism>
<comment type="subunit">
    <text evidence="5">The Tat system comprises two distinct complexes: a TatABC complex, containing multiple copies of TatA, TatB and TatC subunits, and a separate TatA complex, containing only TatA subunits. Substrates initially bind to the TatABC complex, which probably triggers association of the separate TatA complex to form the active translocon.</text>
</comment>
<sequence>MSSEDIEASEAPLMDHLIELRSRLIKALVGFGIAFILCFFFAKQIYNVLVWPFVWVAGPENSKFIYTALLEYFITQLKLALFGAGFISFPIVATQIYKFVAPGLYKHERNAFLPYLIATPAFFVFGALVVYFVVLPMIVRFSLGMQQLSGPETAQIQLLPKVGEYLSLTMSLIFAFGIAFQLPVILTLLGRIGVVTSKMLREKRRYFIVVAFIIAAVLTPPDVLSQASLALPLLLLYEGSIVAVSIVEKSAAKATAAKATAAKGAQPPPPDGTPPPAENPAE</sequence>
<dbReference type="HOGENOM" id="CLU_031942_1_0_5"/>
<keyword evidence="2 5" id="KW-0812">Transmembrane</keyword>
<dbReference type="GO" id="GO:0065002">
    <property type="term" value="P:intracellular protein transmembrane transport"/>
    <property type="evidence" value="ECO:0007669"/>
    <property type="project" value="TreeGrafter"/>
</dbReference>
<feature type="transmembrane region" description="Helical" evidence="5">
    <location>
        <begin position="168"/>
        <end position="194"/>
    </location>
</feature>
<evidence type="ECO:0000256" key="5">
    <source>
        <dbReference type="HAMAP-Rule" id="MF_00902"/>
    </source>
</evidence>
<evidence type="ECO:0000256" key="6">
    <source>
        <dbReference type="SAM" id="MobiDB-lite"/>
    </source>
</evidence>
<dbReference type="Proteomes" id="UP000001953">
    <property type="component" value="Chromosome"/>
</dbReference>
<protein>
    <recommendedName>
        <fullName evidence="5">Sec-independent protein translocase protein TatC</fullName>
    </recommendedName>
</protein>
<comment type="similarity">
    <text evidence="5">Belongs to the TatC family.</text>
</comment>
<name>Q1QME3_NITHX</name>
<comment type="function">
    <text evidence="5">Part of the twin-arginine translocation (Tat) system that transports large folded proteins containing a characteristic twin-arginine motif in their signal peptide across membranes. Together with TatB, TatC is part of a receptor directly interacting with Tat signal peptides.</text>
</comment>
<dbReference type="InterPro" id="IPR019820">
    <property type="entry name" value="Sec-indep_translocase_CS"/>
</dbReference>
<keyword evidence="5" id="KW-0813">Transport</keyword>
<dbReference type="PROSITE" id="PS01218">
    <property type="entry name" value="TATC"/>
    <property type="match status" value="1"/>
</dbReference>
<evidence type="ECO:0000256" key="3">
    <source>
        <dbReference type="ARBA" id="ARBA00022989"/>
    </source>
</evidence>
<evidence type="ECO:0000256" key="1">
    <source>
        <dbReference type="ARBA" id="ARBA00004141"/>
    </source>
</evidence>
<keyword evidence="8" id="KW-1185">Reference proteome</keyword>
<evidence type="ECO:0000313" key="8">
    <source>
        <dbReference type="Proteomes" id="UP000001953"/>
    </source>
</evidence>
<evidence type="ECO:0000256" key="4">
    <source>
        <dbReference type="ARBA" id="ARBA00023136"/>
    </source>
</evidence>
<keyword evidence="5" id="KW-1003">Cell membrane</keyword>
<dbReference type="RefSeq" id="WP_011510286.1">
    <property type="nucleotide sequence ID" value="NC_007964.1"/>
</dbReference>